<dbReference type="AlphaFoldDB" id="A0A0D1ZKF0"/>
<evidence type="ECO:0000259" key="5">
    <source>
        <dbReference type="Pfam" id="PF01743"/>
    </source>
</evidence>
<organism evidence="6 7">
    <name type="scientific">Exophiala sideris</name>
    <dbReference type="NCBI Taxonomy" id="1016849"/>
    <lineage>
        <taxon>Eukaryota</taxon>
        <taxon>Fungi</taxon>
        <taxon>Dikarya</taxon>
        <taxon>Ascomycota</taxon>
        <taxon>Pezizomycotina</taxon>
        <taxon>Eurotiomycetes</taxon>
        <taxon>Chaetothyriomycetidae</taxon>
        <taxon>Chaetothyriales</taxon>
        <taxon>Herpotrichiellaceae</taxon>
        <taxon>Exophiala</taxon>
    </lineage>
</organism>
<dbReference type="GO" id="GO:0003723">
    <property type="term" value="F:RNA binding"/>
    <property type="evidence" value="ECO:0007669"/>
    <property type="project" value="UniProtKB-KW"/>
</dbReference>
<dbReference type="Pfam" id="PF01743">
    <property type="entry name" value="PolyA_pol"/>
    <property type="match status" value="1"/>
</dbReference>
<dbReference type="GO" id="GO:0001680">
    <property type="term" value="P:tRNA 3'-terminal CCA addition"/>
    <property type="evidence" value="ECO:0007669"/>
    <property type="project" value="TreeGrafter"/>
</dbReference>
<dbReference type="SUPFAM" id="SSF81891">
    <property type="entry name" value="Poly A polymerase C-terminal region-like"/>
    <property type="match status" value="1"/>
</dbReference>
<protein>
    <recommendedName>
        <fullName evidence="5">Poly A polymerase head domain-containing protein</fullName>
    </recommendedName>
</protein>
<comment type="similarity">
    <text evidence="1 4">Belongs to the tRNA nucleotidyltransferase/poly(A) polymerase family.</text>
</comment>
<proteinExistence type="inferred from homology"/>
<keyword evidence="2 4" id="KW-0808">Transferase</keyword>
<evidence type="ECO:0000256" key="1">
    <source>
        <dbReference type="ARBA" id="ARBA00007265"/>
    </source>
</evidence>
<dbReference type="PANTHER" id="PTHR13734:SF5">
    <property type="entry name" value="CCA TRNA NUCLEOTIDYLTRANSFERASE, MITOCHONDRIAL"/>
    <property type="match status" value="1"/>
</dbReference>
<dbReference type="EMBL" id="KN846951">
    <property type="protein sequence ID" value="KIV87288.1"/>
    <property type="molecule type" value="Genomic_DNA"/>
</dbReference>
<dbReference type="HOGENOM" id="CLU_019592_2_0_1"/>
<reference evidence="6 7" key="1">
    <citation type="submission" date="2015-01" db="EMBL/GenBank/DDBJ databases">
        <title>The Genome Sequence of Exophiala sideris CBS121828.</title>
        <authorList>
            <consortium name="The Broad Institute Genomics Platform"/>
            <person name="Cuomo C."/>
            <person name="de Hoog S."/>
            <person name="Gorbushina A."/>
            <person name="Stielow B."/>
            <person name="Teixiera M."/>
            <person name="Abouelleil A."/>
            <person name="Chapman S.B."/>
            <person name="Priest M."/>
            <person name="Young S.K."/>
            <person name="Wortman J."/>
            <person name="Nusbaum C."/>
            <person name="Birren B."/>
        </authorList>
    </citation>
    <scope>NUCLEOTIDE SEQUENCE [LARGE SCALE GENOMIC DNA]</scope>
    <source>
        <strain evidence="6 7">CBS 121828</strain>
    </source>
</reference>
<dbReference type="GO" id="GO:0005739">
    <property type="term" value="C:mitochondrion"/>
    <property type="evidence" value="ECO:0007669"/>
    <property type="project" value="UniProtKB-ARBA"/>
</dbReference>
<dbReference type="FunFam" id="3.30.460.10:FF:000019">
    <property type="entry name" value="tRNA nucleotidyltransferase cca2"/>
    <property type="match status" value="1"/>
</dbReference>
<accession>A0A0D1ZKF0</accession>
<sequence>MIFWSPSTSRRIITTLHRNIQSRRYSNMAPILSLTPAEKLFRQCLLDCRSHMQSVPGMQGLVLRWTGGWVRDKLLGVQSHDIDVALSTMTGLQFGQAMQAFMKEHGERYEQEAIQQGINHQVKDIHKIAANPEKSKHLETITTRMFGIDVDFVNLRKEVYDEESRNPQMEFGTAEEDAMRRDATVNALFYNLDTQVVEDFTQRGLQDMENKIIRTPLAPYQTFKDDPLRVLRLIRFASRLGYEIEAEAQQAMQDKTIHEALRHKISRERVGVEVMKVMAGPDPHTGLKYINDFDLYGTVFGDPADTECPDANQALLAYDGLQKILDEKSAICLGLKPKQDQALSWFLAAYVPWSENSAKAYNAAWEGIKATNSMRKVLKEAIDYRPAIVKAIDLVVDSKATRADVGMILRQCKDAWRSHVLYSLLCDIAEADFTSATDRYQTFITFVHDQQLEDAHTIAPLLKGDKIKGALGEPKGGPWLKKAVDLLAEWQFNHPDATKEQAIEMLSGKKAEIGLG</sequence>
<evidence type="ECO:0000313" key="6">
    <source>
        <dbReference type="EMBL" id="KIV87288.1"/>
    </source>
</evidence>
<dbReference type="OrthoDB" id="445712at2759"/>
<dbReference type="PANTHER" id="PTHR13734">
    <property type="entry name" value="TRNA-NUCLEOTIDYLTRANSFERASE"/>
    <property type="match status" value="1"/>
</dbReference>
<evidence type="ECO:0000256" key="3">
    <source>
        <dbReference type="ARBA" id="ARBA00022884"/>
    </source>
</evidence>
<dbReference type="InterPro" id="IPR002646">
    <property type="entry name" value="PolA_pol_head_dom"/>
</dbReference>
<evidence type="ECO:0000313" key="7">
    <source>
        <dbReference type="Proteomes" id="UP000053599"/>
    </source>
</evidence>
<evidence type="ECO:0000256" key="4">
    <source>
        <dbReference type="RuleBase" id="RU003953"/>
    </source>
</evidence>
<dbReference type="GO" id="GO:0052927">
    <property type="term" value="F:CC tRNA cytidylyltransferase activity"/>
    <property type="evidence" value="ECO:0007669"/>
    <property type="project" value="TreeGrafter"/>
</dbReference>
<dbReference type="GO" id="GO:0052929">
    <property type="term" value="F:ATP:3'-cytidine-cytidine-tRNA adenylyltransferase activity"/>
    <property type="evidence" value="ECO:0007669"/>
    <property type="project" value="TreeGrafter"/>
</dbReference>
<gene>
    <name evidence="6" type="ORF">PV11_02843</name>
</gene>
<name>A0A0D1ZKF0_9EURO</name>
<dbReference type="STRING" id="1016849.A0A0D1ZKF0"/>
<dbReference type="CDD" id="cd05398">
    <property type="entry name" value="NT_ClassII-CCAase"/>
    <property type="match status" value="1"/>
</dbReference>
<dbReference type="InterPro" id="IPR043519">
    <property type="entry name" value="NT_sf"/>
</dbReference>
<dbReference type="Gene3D" id="3.30.460.10">
    <property type="entry name" value="Beta Polymerase, domain 2"/>
    <property type="match status" value="1"/>
</dbReference>
<dbReference type="Proteomes" id="UP000053599">
    <property type="component" value="Unassembled WGS sequence"/>
</dbReference>
<keyword evidence="3 4" id="KW-0694">RNA-binding</keyword>
<dbReference type="Gene3D" id="1.10.3090.10">
    <property type="entry name" value="cca-adding enzyme, domain 2"/>
    <property type="match status" value="1"/>
</dbReference>
<evidence type="ECO:0000256" key="2">
    <source>
        <dbReference type="ARBA" id="ARBA00022679"/>
    </source>
</evidence>
<dbReference type="SUPFAM" id="SSF81301">
    <property type="entry name" value="Nucleotidyltransferase"/>
    <property type="match status" value="1"/>
</dbReference>
<feature type="domain" description="Poly A polymerase head" evidence="5">
    <location>
        <begin position="64"/>
        <end position="214"/>
    </location>
</feature>